<keyword evidence="3" id="KW-1185">Reference proteome</keyword>
<protein>
    <submittedName>
        <fullName evidence="2">NADPH:quinone reductase-like Zn-dependent oxidoreductase</fullName>
    </submittedName>
</protein>
<dbReference type="Proteomes" id="UP000244523">
    <property type="component" value="Unassembled WGS sequence"/>
</dbReference>
<dbReference type="EMBL" id="QBUD01000030">
    <property type="protein sequence ID" value="PUB09488.1"/>
    <property type="molecule type" value="Genomic_DNA"/>
</dbReference>
<dbReference type="InterPro" id="IPR013154">
    <property type="entry name" value="ADH-like_N"/>
</dbReference>
<dbReference type="SUPFAM" id="SSF51735">
    <property type="entry name" value="NAD(P)-binding Rossmann-fold domains"/>
    <property type="match status" value="1"/>
</dbReference>
<dbReference type="PANTHER" id="PTHR11695:SF294">
    <property type="entry name" value="RETICULON-4-INTERACTING PROTEIN 1, MITOCHONDRIAL"/>
    <property type="match status" value="1"/>
</dbReference>
<dbReference type="InterPro" id="IPR020843">
    <property type="entry name" value="ER"/>
</dbReference>
<accession>A0A2T6K4E5</accession>
<gene>
    <name evidence="2" type="ORF">C8N45_1303</name>
</gene>
<dbReference type="Gene3D" id="3.90.180.10">
    <property type="entry name" value="Medium-chain alcohol dehydrogenases, catalytic domain"/>
    <property type="match status" value="1"/>
</dbReference>
<reference evidence="2 3" key="1">
    <citation type="submission" date="2018-04" db="EMBL/GenBank/DDBJ databases">
        <title>Genomic Encyclopedia of Archaeal and Bacterial Type Strains, Phase II (KMG-II): from individual species to whole genera.</title>
        <authorList>
            <person name="Goeker M."/>
        </authorList>
    </citation>
    <scope>NUCLEOTIDE SEQUENCE [LARGE SCALE GENOMIC DNA]</scope>
    <source>
        <strain evidence="2 3">DSM 29955</strain>
    </source>
</reference>
<comment type="caution">
    <text evidence="2">The sequence shown here is derived from an EMBL/GenBank/DDBJ whole genome shotgun (WGS) entry which is preliminary data.</text>
</comment>
<dbReference type="InterPro" id="IPR050700">
    <property type="entry name" value="YIM1/Zinc_Alcohol_DH_Fams"/>
</dbReference>
<dbReference type="SMART" id="SM00829">
    <property type="entry name" value="PKS_ER"/>
    <property type="match status" value="1"/>
</dbReference>
<dbReference type="InterPro" id="IPR036291">
    <property type="entry name" value="NAD(P)-bd_dom_sf"/>
</dbReference>
<evidence type="ECO:0000313" key="2">
    <source>
        <dbReference type="EMBL" id="PUB09488.1"/>
    </source>
</evidence>
<sequence length="313" mass="32963">MKALVYQKFGPPENLVISDLARPEACSHEVLVRVAYAGVNSVDWKIGAGRIDHYRNAPFPLVTGRDFSGTVVEVGSHVRNFSVGDAVIGCLPGPGGSFAEYVATDALSLARAPSNLTLAEAASIPLVGLTCWQALVGSAKLSKGEVLYVLSGAGGTGSIAVQLGAALGAKVITTCSERNRDYVTGLGANYIFDYSKPNFTDDLIAEFPQGVDVVFSNVLGPLHRDAYRTLRPGGILVTIGESPLPAVAEKHGVDEIDLIVQPNGKQLTEIVTYLENGTIKPPSVSIHALVHGAHAMQNISEGHVRGKIVLQVS</sequence>
<dbReference type="InterPro" id="IPR011032">
    <property type="entry name" value="GroES-like_sf"/>
</dbReference>
<dbReference type="CDD" id="cd05289">
    <property type="entry name" value="MDR_like_2"/>
    <property type="match status" value="1"/>
</dbReference>
<dbReference type="OrthoDB" id="9805883at2"/>
<dbReference type="PANTHER" id="PTHR11695">
    <property type="entry name" value="ALCOHOL DEHYDROGENASE RELATED"/>
    <property type="match status" value="1"/>
</dbReference>
<dbReference type="RefSeq" id="WP_108389235.1">
    <property type="nucleotide sequence ID" value="NZ_QBUD01000030.1"/>
</dbReference>
<dbReference type="Pfam" id="PF08240">
    <property type="entry name" value="ADH_N"/>
    <property type="match status" value="1"/>
</dbReference>
<dbReference type="Gene3D" id="3.40.50.720">
    <property type="entry name" value="NAD(P)-binding Rossmann-like Domain"/>
    <property type="match status" value="1"/>
</dbReference>
<dbReference type="AlphaFoldDB" id="A0A2T6K4E5"/>
<dbReference type="Pfam" id="PF13602">
    <property type="entry name" value="ADH_zinc_N_2"/>
    <property type="match status" value="1"/>
</dbReference>
<evidence type="ECO:0000259" key="1">
    <source>
        <dbReference type="SMART" id="SM00829"/>
    </source>
</evidence>
<feature type="domain" description="Enoyl reductase (ER)" evidence="1">
    <location>
        <begin position="10"/>
        <end position="310"/>
    </location>
</feature>
<proteinExistence type="predicted"/>
<dbReference type="SUPFAM" id="SSF50129">
    <property type="entry name" value="GroES-like"/>
    <property type="match status" value="1"/>
</dbReference>
<name>A0A2T6K4E5_9RHOB</name>
<evidence type="ECO:0000313" key="3">
    <source>
        <dbReference type="Proteomes" id="UP000244523"/>
    </source>
</evidence>
<organism evidence="2 3">
    <name type="scientific">Yoonia sediminilitoris</name>
    <dbReference type="NCBI Taxonomy" id="1286148"/>
    <lineage>
        <taxon>Bacteria</taxon>
        <taxon>Pseudomonadati</taxon>
        <taxon>Pseudomonadota</taxon>
        <taxon>Alphaproteobacteria</taxon>
        <taxon>Rhodobacterales</taxon>
        <taxon>Paracoccaceae</taxon>
        <taxon>Yoonia</taxon>
    </lineage>
</organism>
<dbReference type="GO" id="GO:0016491">
    <property type="term" value="F:oxidoreductase activity"/>
    <property type="evidence" value="ECO:0007669"/>
    <property type="project" value="InterPro"/>
</dbReference>